<evidence type="ECO:0000313" key="4">
    <source>
        <dbReference type="Proteomes" id="UP000774283"/>
    </source>
</evidence>
<dbReference type="Proteomes" id="UP000774283">
    <property type="component" value="Unassembled WGS sequence"/>
</dbReference>
<sequence length="291" mass="31375">MPDWTSRASTIVSSAGLLFTLAISGNSGDVGVTTDADGDGVLTSGTRVREGERRDRREPHPVARTRAMDPGECSLAELTANPGVAFWCSAAIGESAGCAEDERFRVPYLRSVWDATTGAWGPWTLYRDAGCEGDGDPGEGDVGAEVEREIKRLELKGSPLGRSPGTAVTYVQTDTIVWTDAVPQVFDLTILGQAVELEMTPVQFSWDFGDGSRPLVTTKTGGPYPDKSVSHVYTRLETVQIRLTTTWSGRYRLAGSQAWLPVSGMATTTSVDEPLELREYRTRLVAGPLAD</sequence>
<dbReference type="RefSeq" id="WP_168447149.1">
    <property type="nucleotide sequence ID" value="NZ_JAAXOW010000002.1"/>
</dbReference>
<dbReference type="AlphaFoldDB" id="A0A9X5IRM3"/>
<feature type="compositionally biased region" description="Basic and acidic residues" evidence="1">
    <location>
        <begin position="47"/>
        <end position="61"/>
    </location>
</feature>
<proteinExistence type="predicted"/>
<evidence type="ECO:0000259" key="2">
    <source>
        <dbReference type="PROSITE" id="PS50093"/>
    </source>
</evidence>
<dbReference type="InterPro" id="IPR013783">
    <property type="entry name" value="Ig-like_fold"/>
</dbReference>
<gene>
    <name evidence="3" type="ORF">HF995_07215</name>
</gene>
<organism evidence="3 4">
    <name type="scientific">Sanguibacter hominis ATCC BAA-789</name>
    <dbReference type="NCBI Taxonomy" id="1312740"/>
    <lineage>
        <taxon>Bacteria</taxon>
        <taxon>Bacillati</taxon>
        <taxon>Actinomycetota</taxon>
        <taxon>Actinomycetes</taxon>
        <taxon>Micrococcales</taxon>
        <taxon>Sanguibacteraceae</taxon>
        <taxon>Sanguibacter</taxon>
    </lineage>
</organism>
<dbReference type="EMBL" id="JAAXOW010000002">
    <property type="protein sequence ID" value="NKX93064.1"/>
    <property type="molecule type" value="Genomic_DNA"/>
</dbReference>
<dbReference type="Gene3D" id="2.60.40.10">
    <property type="entry name" value="Immunoglobulins"/>
    <property type="match status" value="1"/>
</dbReference>
<dbReference type="InterPro" id="IPR000601">
    <property type="entry name" value="PKD_dom"/>
</dbReference>
<dbReference type="SUPFAM" id="SSF49299">
    <property type="entry name" value="PKD domain"/>
    <property type="match status" value="1"/>
</dbReference>
<protein>
    <recommendedName>
        <fullName evidence="2">PKD domain-containing protein</fullName>
    </recommendedName>
</protein>
<dbReference type="PROSITE" id="PS50093">
    <property type="entry name" value="PKD"/>
    <property type="match status" value="1"/>
</dbReference>
<feature type="region of interest" description="Disordered" evidence="1">
    <location>
        <begin position="35"/>
        <end position="61"/>
    </location>
</feature>
<comment type="caution">
    <text evidence="3">The sequence shown here is derived from an EMBL/GenBank/DDBJ whole genome shotgun (WGS) entry which is preliminary data.</text>
</comment>
<name>A0A9X5IRM3_9MICO</name>
<feature type="domain" description="PKD" evidence="2">
    <location>
        <begin position="200"/>
        <end position="246"/>
    </location>
</feature>
<accession>A0A9X5IRM3</accession>
<dbReference type="InterPro" id="IPR035986">
    <property type="entry name" value="PKD_dom_sf"/>
</dbReference>
<keyword evidence="4" id="KW-1185">Reference proteome</keyword>
<dbReference type="GO" id="GO:0005975">
    <property type="term" value="P:carbohydrate metabolic process"/>
    <property type="evidence" value="ECO:0007669"/>
    <property type="project" value="UniProtKB-ARBA"/>
</dbReference>
<evidence type="ECO:0000256" key="1">
    <source>
        <dbReference type="SAM" id="MobiDB-lite"/>
    </source>
</evidence>
<reference evidence="3 4" key="1">
    <citation type="submission" date="2020-04" db="EMBL/GenBank/DDBJ databases">
        <title>MicrobeNet Type strains.</title>
        <authorList>
            <person name="Nicholson A.C."/>
        </authorList>
    </citation>
    <scope>NUCLEOTIDE SEQUENCE [LARGE SCALE GENOMIC DNA]</scope>
    <source>
        <strain evidence="3 4">ATCC BAA-789</strain>
    </source>
</reference>
<evidence type="ECO:0000313" key="3">
    <source>
        <dbReference type="EMBL" id="NKX93064.1"/>
    </source>
</evidence>